<feature type="transmembrane region" description="Helical" evidence="1">
    <location>
        <begin position="25"/>
        <end position="44"/>
    </location>
</feature>
<keyword evidence="1" id="KW-1133">Transmembrane helix</keyword>
<dbReference type="EMBL" id="CP053586">
    <property type="protein sequence ID" value="WNZ23606.1"/>
    <property type="molecule type" value="Genomic_DNA"/>
</dbReference>
<dbReference type="AlphaFoldDB" id="A0AA96WLP1"/>
<sequence>MQPTTAELLLEKKIELLSTIANTSMLWWVSAVVFCASLLGTIWARKTEVKSLPFRKSLGFLLYFFFTSIVLYGALVTVVTALEFRNVKFFLRELNAPSNLFDADYIWSLVGMPIGTSSFILFLLVWHFLWQSVQRNRT</sequence>
<reference evidence="2" key="1">
    <citation type="submission" date="2020-05" db="EMBL/GenBank/DDBJ databases">
        <authorList>
            <person name="Zhu T."/>
            <person name="Keshari N."/>
            <person name="Lu X."/>
        </authorList>
    </citation>
    <scope>NUCLEOTIDE SEQUENCE</scope>
    <source>
        <strain evidence="2">NK1-12</strain>
    </source>
</reference>
<name>A0AA96WLP1_9CYAN</name>
<evidence type="ECO:0000256" key="1">
    <source>
        <dbReference type="SAM" id="Phobius"/>
    </source>
</evidence>
<gene>
    <name evidence="2" type="ORF">HJG54_12595</name>
</gene>
<accession>A0AA96WLP1</accession>
<dbReference type="RefSeq" id="WP_316435313.1">
    <property type="nucleotide sequence ID" value="NZ_CP053586.1"/>
</dbReference>
<feature type="transmembrane region" description="Helical" evidence="1">
    <location>
        <begin position="105"/>
        <end position="129"/>
    </location>
</feature>
<protein>
    <submittedName>
        <fullName evidence="2">Uncharacterized protein</fullName>
    </submittedName>
</protein>
<organism evidence="2">
    <name type="scientific">Leptolyngbya sp. NK1-12</name>
    <dbReference type="NCBI Taxonomy" id="2547451"/>
    <lineage>
        <taxon>Bacteria</taxon>
        <taxon>Bacillati</taxon>
        <taxon>Cyanobacteriota</taxon>
        <taxon>Cyanophyceae</taxon>
        <taxon>Leptolyngbyales</taxon>
        <taxon>Leptolyngbyaceae</taxon>
        <taxon>Leptolyngbya group</taxon>
        <taxon>Leptolyngbya</taxon>
    </lineage>
</organism>
<keyword evidence="1" id="KW-0812">Transmembrane</keyword>
<keyword evidence="1" id="KW-0472">Membrane</keyword>
<proteinExistence type="predicted"/>
<feature type="transmembrane region" description="Helical" evidence="1">
    <location>
        <begin position="60"/>
        <end position="85"/>
    </location>
</feature>
<evidence type="ECO:0000313" key="2">
    <source>
        <dbReference type="EMBL" id="WNZ23606.1"/>
    </source>
</evidence>